<keyword evidence="1" id="KW-0614">Plasmid</keyword>
<protein>
    <submittedName>
        <fullName evidence="1">DUF1064 domain-containing protein</fullName>
    </submittedName>
</protein>
<dbReference type="InterPro" id="IPR009414">
    <property type="entry name" value="DUF1064"/>
</dbReference>
<dbReference type="AlphaFoldDB" id="A0AAJ5RJA6"/>
<gene>
    <name evidence="1" type="ORF">PSR33_09775</name>
</gene>
<name>A0AAJ5RJA6_LATCU</name>
<geneLocation type="plasmid" evidence="1 2">
    <name>p1_CACC879</name>
</geneLocation>
<dbReference type="RefSeq" id="WP_076799905.1">
    <property type="nucleotide sequence ID" value="NZ_CP123581.1"/>
</dbReference>
<organism evidence="1 2">
    <name type="scientific">Latilactobacillus curvatus</name>
    <name type="common">Lactobacillus curvatus</name>
    <dbReference type="NCBI Taxonomy" id="28038"/>
    <lineage>
        <taxon>Bacteria</taxon>
        <taxon>Bacillati</taxon>
        <taxon>Bacillota</taxon>
        <taxon>Bacilli</taxon>
        <taxon>Lactobacillales</taxon>
        <taxon>Lactobacillaceae</taxon>
        <taxon>Latilactobacillus</taxon>
    </lineage>
</organism>
<dbReference type="EMBL" id="CP117684">
    <property type="protein sequence ID" value="WDC92838.1"/>
    <property type="molecule type" value="Genomic_DNA"/>
</dbReference>
<dbReference type="Pfam" id="PF06356">
    <property type="entry name" value="DUF1064"/>
    <property type="match status" value="1"/>
</dbReference>
<proteinExistence type="predicted"/>
<reference evidence="1" key="1">
    <citation type="submission" date="2023-02" db="EMBL/GenBank/DDBJ databases">
        <title>Complete genome sequence of Lactobacillus curvatus CACC879 isolated from Pig feces.</title>
        <authorList>
            <person name="Park S."/>
            <person name="Park M.A."/>
            <person name="Kim D.-H."/>
            <person name="Kim Y."/>
        </authorList>
    </citation>
    <scope>NUCLEOTIDE SEQUENCE</scope>
    <source>
        <strain evidence="1">Curvatus</strain>
        <plasmid evidence="1">p1_CACC879</plasmid>
    </source>
</reference>
<evidence type="ECO:0000313" key="2">
    <source>
        <dbReference type="Proteomes" id="UP001215533"/>
    </source>
</evidence>
<accession>A0AAJ5RJA6</accession>
<sequence>MANKPTAQSHFGKKIVIDSYKFDSQKEAQFYTDYLRGKGLDFEVHPRFVLQESFERAGLKFRQLVYTPDFLVRDDQGIQHIFDIKNGFNAYGIDTAAQLRFKLLTLKTGVPVEVVVMRKGYFWSKIMGTTKPTEQKKRFRANYKPEFERESLWLV</sequence>
<evidence type="ECO:0000313" key="1">
    <source>
        <dbReference type="EMBL" id="WDC92838.1"/>
    </source>
</evidence>
<dbReference type="Proteomes" id="UP001215533">
    <property type="component" value="Plasmid p1_CACC879"/>
</dbReference>